<keyword evidence="8" id="KW-0289">Folate biosynthesis</keyword>
<sequence length="343" mass="35801">MTGEEWLEPLGLLNGPAAFAAIRDGLALPLQGGPIAFSLVRGPEGGVMPPPEDHPALGRLTRAMPDFAGMARHRARPLVMGIVNCTPDSFSGDGLGGGHAAAIAQGQAMLEAGADLLDIGGESTRPDSAPVSVEEEIARVLPVIRELAKVAPVSVDTRNARTMVAALEAGAKIVNDVSGLRHDAAALRVVSQARCPVVIMHALTTDPRTMQRDIHYEDAALEVARFLEARVETLERLGIPRSRIAVDPGIGFGKRVKDNLALVARLTLLANIGCTILLGASRKTFIGRVTGVVQAGERVAGSLAIALAGAANGAHIIRVHDVAETARALRMAEALALGFEEPA</sequence>
<organism evidence="10 11">
    <name type="scientific">Roseococcus pinisoli</name>
    <dbReference type="NCBI Taxonomy" id="2835040"/>
    <lineage>
        <taxon>Bacteria</taxon>
        <taxon>Pseudomonadati</taxon>
        <taxon>Pseudomonadota</taxon>
        <taxon>Alphaproteobacteria</taxon>
        <taxon>Acetobacterales</taxon>
        <taxon>Roseomonadaceae</taxon>
        <taxon>Roseococcus</taxon>
    </lineage>
</organism>
<evidence type="ECO:0000256" key="8">
    <source>
        <dbReference type="ARBA" id="ARBA00022909"/>
    </source>
</evidence>
<name>A0ABS5QBN3_9PROT</name>
<dbReference type="PANTHER" id="PTHR20941">
    <property type="entry name" value="FOLATE SYNTHESIS PROTEINS"/>
    <property type="match status" value="1"/>
</dbReference>
<evidence type="ECO:0000256" key="7">
    <source>
        <dbReference type="ARBA" id="ARBA00022842"/>
    </source>
</evidence>
<dbReference type="EMBL" id="JAHCDA010000001">
    <property type="protein sequence ID" value="MBS7810917.1"/>
    <property type="molecule type" value="Genomic_DNA"/>
</dbReference>
<dbReference type="EC" id="2.5.1.15" evidence="4"/>
<evidence type="ECO:0000259" key="9">
    <source>
        <dbReference type="PROSITE" id="PS50972"/>
    </source>
</evidence>
<dbReference type="InterPro" id="IPR006390">
    <property type="entry name" value="DHP_synth_dom"/>
</dbReference>
<dbReference type="InterPro" id="IPR011005">
    <property type="entry name" value="Dihydropteroate_synth-like_sf"/>
</dbReference>
<dbReference type="RefSeq" id="WP_213669503.1">
    <property type="nucleotide sequence ID" value="NZ_JAHCDA010000001.1"/>
</dbReference>
<dbReference type="GO" id="GO:0004156">
    <property type="term" value="F:dihydropteroate synthase activity"/>
    <property type="evidence" value="ECO:0007669"/>
    <property type="project" value="UniProtKB-EC"/>
</dbReference>
<comment type="caution">
    <text evidence="10">The sequence shown here is derived from an EMBL/GenBank/DDBJ whole genome shotgun (WGS) entry which is preliminary data.</text>
</comment>
<dbReference type="CDD" id="cd00739">
    <property type="entry name" value="DHPS"/>
    <property type="match status" value="1"/>
</dbReference>
<dbReference type="NCBIfam" id="TIGR01496">
    <property type="entry name" value="DHPS"/>
    <property type="match status" value="1"/>
</dbReference>
<comment type="catalytic activity">
    <reaction evidence="1">
        <text>(7,8-dihydropterin-6-yl)methyl diphosphate + 4-aminobenzoate = 7,8-dihydropteroate + diphosphate</text>
        <dbReference type="Rhea" id="RHEA:19949"/>
        <dbReference type="ChEBI" id="CHEBI:17836"/>
        <dbReference type="ChEBI" id="CHEBI:17839"/>
        <dbReference type="ChEBI" id="CHEBI:33019"/>
        <dbReference type="ChEBI" id="CHEBI:72950"/>
        <dbReference type="EC" id="2.5.1.15"/>
    </reaction>
</comment>
<dbReference type="SUPFAM" id="SSF51717">
    <property type="entry name" value="Dihydropteroate synthetase-like"/>
    <property type="match status" value="1"/>
</dbReference>
<keyword evidence="11" id="KW-1185">Reference proteome</keyword>
<comment type="cofactor">
    <cofactor evidence="2">
        <name>Mg(2+)</name>
        <dbReference type="ChEBI" id="CHEBI:18420"/>
    </cofactor>
</comment>
<keyword evidence="7" id="KW-0460">Magnesium</keyword>
<dbReference type="PANTHER" id="PTHR20941:SF1">
    <property type="entry name" value="FOLIC ACID SYNTHESIS PROTEIN FOL1"/>
    <property type="match status" value="1"/>
</dbReference>
<protein>
    <recommendedName>
        <fullName evidence="4">dihydropteroate synthase</fullName>
        <ecNumber evidence="4">2.5.1.15</ecNumber>
    </recommendedName>
</protein>
<feature type="domain" description="Pterin-binding" evidence="9">
    <location>
        <begin position="77"/>
        <end position="330"/>
    </location>
</feature>
<proteinExistence type="predicted"/>
<dbReference type="Proteomes" id="UP000766336">
    <property type="component" value="Unassembled WGS sequence"/>
</dbReference>
<evidence type="ECO:0000313" key="10">
    <source>
        <dbReference type="EMBL" id="MBS7810917.1"/>
    </source>
</evidence>
<dbReference type="Pfam" id="PF00809">
    <property type="entry name" value="Pterin_bind"/>
    <property type="match status" value="1"/>
</dbReference>
<reference evidence="10 11" key="1">
    <citation type="submission" date="2021-05" db="EMBL/GenBank/DDBJ databases">
        <title>Roseococcus sp. XZZS9, whole genome shotgun sequencing project.</title>
        <authorList>
            <person name="Zhao G."/>
            <person name="Shen L."/>
        </authorList>
    </citation>
    <scope>NUCLEOTIDE SEQUENCE [LARGE SCALE GENOMIC DNA]</scope>
    <source>
        <strain evidence="10 11">XZZS9</strain>
    </source>
</reference>
<dbReference type="InterPro" id="IPR045031">
    <property type="entry name" value="DHP_synth-like"/>
</dbReference>
<evidence type="ECO:0000256" key="4">
    <source>
        <dbReference type="ARBA" id="ARBA00012458"/>
    </source>
</evidence>
<accession>A0ABS5QBN3</accession>
<evidence type="ECO:0000313" key="11">
    <source>
        <dbReference type="Proteomes" id="UP000766336"/>
    </source>
</evidence>
<dbReference type="PROSITE" id="PS50972">
    <property type="entry name" value="PTERIN_BINDING"/>
    <property type="match status" value="1"/>
</dbReference>
<dbReference type="PROSITE" id="PS00793">
    <property type="entry name" value="DHPS_2"/>
    <property type="match status" value="1"/>
</dbReference>
<dbReference type="InterPro" id="IPR000489">
    <property type="entry name" value="Pterin-binding_dom"/>
</dbReference>
<keyword evidence="6" id="KW-0479">Metal-binding</keyword>
<keyword evidence="5 10" id="KW-0808">Transferase</keyword>
<evidence type="ECO:0000256" key="2">
    <source>
        <dbReference type="ARBA" id="ARBA00001946"/>
    </source>
</evidence>
<evidence type="ECO:0000256" key="3">
    <source>
        <dbReference type="ARBA" id="ARBA00004763"/>
    </source>
</evidence>
<evidence type="ECO:0000256" key="1">
    <source>
        <dbReference type="ARBA" id="ARBA00000012"/>
    </source>
</evidence>
<comment type="pathway">
    <text evidence="3">Cofactor biosynthesis; tetrahydrofolate biosynthesis; 7,8-dihydrofolate from 2-amino-4-hydroxy-6-hydroxymethyl-7,8-dihydropteridine diphosphate and 4-aminobenzoate: step 1/2.</text>
</comment>
<dbReference type="Gene3D" id="3.20.20.20">
    <property type="entry name" value="Dihydropteroate synthase-like"/>
    <property type="match status" value="1"/>
</dbReference>
<evidence type="ECO:0000256" key="5">
    <source>
        <dbReference type="ARBA" id="ARBA00022679"/>
    </source>
</evidence>
<gene>
    <name evidence="10" type="primary">folP</name>
    <name evidence="10" type="ORF">KHU32_08205</name>
</gene>
<evidence type="ECO:0000256" key="6">
    <source>
        <dbReference type="ARBA" id="ARBA00022723"/>
    </source>
</evidence>